<dbReference type="Gene3D" id="1.10.10.10">
    <property type="entry name" value="Winged helix-like DNA-binding domain superfamily/Winged helix DNA-binding domain"/>
    <property type="match status" value="1"/>
</dbReference>
<evidence type="ECO:0000313" key="5">
    <source>
        <dbReference type="EMBL" id="ABI66979.1"/>
    </source>
</evidence>
<keyword evidence="3" id="KW-0804">Transcription</keyword>
<protein>
    <submittedName>
        <fullName evidence="5">Transcriptional regulator, MarR family</fullName>
    </submittedName>
</protein>
<accession>Q0AL64</accession>
<name>Q0AL64_MARMM</name>
<dbReference type="Proteomes" id="UP000001964">
    <property type="component" value="Chromosome"/>
</dbReference>
<evidence type="ECO:0000256" key="1">
    <source>
        <dbReference type="ARBA" id="ARBA00023015"/>
    </source>
</evidence>
<dbReference type="AlphaFoldDB" id="Q0AL64"/>
<dbReference type="PANTHER" id="PTHR42756:SF1">
    <property type="entry name" value="TRANSCRIPTIONAL REPRESSOR OF EMRAB OPERON"/>
    <property type="match status" value="1"/>
</dbReference>
<dbReference type="PROSITE" id="PS50995">
    <property type="entry name" value="HTH_MARR_2"/>
    <property type="match status" value="1"/>
</dbReference>
<proteinExistence type="predicted"/>
<dbReference type="PROSITE" id="PS01117">
    <property type="entry name" value="HTH_MARR_1"/>
    <property type="match status" value="1"/>
</dbReference>
<evidence type="ECO:0000256" key="3">
    <source>
        <dbReference type="ARBA" id="ARBA00023163"/>
    </source>
</evidence>
<feature type="domain" description="HTH marR-type" evidence="4">
    <location>
        <begin position="15"/>
        <end position="149"/>
    </location>
</feature>
<dbReference type="SUPFAM" id="SSF46785">
    <property type="entry name" value="Winged helix' DNA-binding domain"/>
    <property type="match status" value="1"/>
</dbReference>
<reference evidence="5 6" key="1">
    <citation type="submission" date="2006-08" db="EMBL/GenBank/DDBJ databases">
        <title>Complete sequence of Maricaulis maris MCS10.</title>
        <authorList>
            <consortium name="US DOE Joint Genome Institute"/>
            <person name="Copeland A."/>
            <person name="Lucas S."/>
            <person name="Lapidus A."/>
            <person name="Barry K."/>
            <person name="Detter J.C."/>
            <person name="Glavina del Rio T."/>
            <person name="Hammon N."/>
            <person name="Israni S."/>
            <person name="Dalin E."/>
            <person name="Tice H."/>
            <person name="Pitluck S."/>
            <person name="Saunders E."/>
            <person name="Brettin T."/>
            <person name="Bruce D."/>
            <person name="Han C."/>
            <person name="Tapia R."/>
            <person name="Gilna P."/>
            <person name="Schmutz J."/>
            <person name="Larimer F."/>
            <person name="Land M."/>
            <person name="Hauser L."/>
            <person name="Kyrpides N."/>
            <person name="Mikhailova N."/>
            <person name="Viollier P."/>
            <person name="Stephens C."/>
            <person name="Richardson P."/>
        </authorList>
    </citation>
    <scope>NUCLEOTIDE SEQUENCE [LARGE SCALE GENOMIC DNA]</scope>
    <source>
        <strain evidence="5 6">MCS10</strain>
    </source>
</reference>
<dbReference type="OrthoDB" id="9806864at2"/>
<sequence length="157" mass="17314">MAVSAQTGSIDGRAAVKLWLRLYRPTALIERELRTRFQREFGVSLSRFDALAALDRAETGLLMGELSERLLVTNGNVTGLISRMVADGLVTRTASEQDRRRFRVELTEAGRATFTIMAKAHAGWLADIFADLPGEAAASLTDQTEHLLHSLRTEQDG</sequence>
<dbReference type="InterPro" id="IPR036388">
    <property type="entry name" value="WH-like_DNA-bd_sf"/>
</dbReference>
<dbReference type="Pfam" id="PF12802">
    <property type="entry name" value="MarR_2"/>
    <property type="match status" value="1"/>
</dbReference>
<dbReference type="SMART" id="SM00347">
    <property type="entry name" value="HTH_MARR"/>
    <property type="match status" value="1"/>
</dbReference>
<dbReference type="HOGENOM" id="CLU_083287_27_2_5"/>
<dbReference type="KEGG" id="mmr:Mmar10_2693"/>
<dbReference type="GO" id="GO:0003700">
    <property type="term" value="F:DNA-binding transcription factor activity"/>
    <property type="evidence" value="ECO:0007669"/>
    <property type="project" value="InterPro"/>
</dbReference>
<keyword evidence="6" id="KW-1185">Reference proteome</keyword>
<keyword evidence="1" id="KW-0805">Transcription regulation</keyword>
<dbReference type="InterPro" id="IPR000835">
    <property type="entry name" value="HTH_MarR-typ"/>
</dbReference>
<dbReference type="eggNOG" id="COG1846">
    <property type="taxonomic scope" value="Bacteria"/>
</dbReference>
<dbReference type="PRINTS" id="PR00598">
    <property type="entry name" value="HTHMARR"/>
</dbReference>
<evidence type="ECO:0000256" key="2">
    <source>
        <dbReference type="ARBA" id="ARBA00023125"/>
    </source>
</evidence>
<dbReference type="InterPro" id="IPR023187">
    <property type="entry name" value="Tscrpt_reg_MarR-type_CS"/>
</dbReference>
<keyword evidence="2" id="KW-0238">DNA-binding</keyword>
<dbReference type="GO" id="GO:0003677">
    <property type="term" value="F:DNA binding"/>
    <property type="evidence" value="ECO:0007669"/>
    <property type="project" value="UniProtKB-KW"/>
</dbReference>
<evidence type="ECO:0000259" key="4">
    <source>
        <dbReference type="PROSITE" id="PS50995"/>
    </source>
</evidence>
<organism evidence="5 6">
    <name type="scientific">Maricaulis maris (strain MCS10)</name>
    <name type="common">Caulobacter maris</name>
    <dbReference type="NCBI Taxonomy" id="394221"/>
    <lineage>
        <taxon>Bacteria</taxon>
        <taxon>Pseudomonadati</taxon>
        <taxon>Pseudomonadota</taxon>
        <taxon>Alphaproteobacteria</taxon>
        <taxon>Maricaulales</taxon>
        <taxon>Maricaulaceae</taxon>
        <taxon>Maricaulis</taxon>
    </lineage>
</organism>
<evidence type="ECO:0000313" key="6">
    <source>
        <dbReference type="Proteomes" id="UP000001964"/>
    </source>
</evidence>
<dbReference type="STRING" id="394221.Mmar10_2693"/>
<gene>
    <name evidence="5" type="ordered locus">Mmar10_2693</name>
</gene>
<dbReference type="PANTHER" id="PTHR42756">
    <property type="entry name" value="TRANSCRIPTIONAL REGULATOR, MARR"/>
    <property type="match status" value="1"/>
</dbReference>
<dbReference type="EMBL" id="CP000449">
    <property type="protein sequence ID" value="ABI66979.1"/>
    <property type="molecule type" value="Genomic_DNA"/>
</dbReference>
<dbReference type="InterPro" id="IPR036390">
    <property type="entry name" value="WH_DNA-bd_sf"/>
</dbReference>